<comment type="caution">
    <text evidence="2">The sequence shown here is derived from an EMBL/GenBank/DDBJ whole genome shotgun (WGS) entry which is preliminary data.</text>
</comment>
<gene>
    <name evidence="2" type="ORF">S03H2_12847</name>
</gene>
<keyword evidence="1" id="KW-0812">Transmembrane</keyword>
<keyword evidence="1" id="KW-0472">Membrane</keyword>
<accession>X1EL81</accession>
<feature type="non-terminal residue" evidence="2">
    <location>
        <position position="50"/>
    </location>
</feature>
<dbReference type="AlphaFoldDB" id="X1EL81"/>
<protein>
    <submittedName>
        <fullName evidence="2">Uncharacterized protein</fullName>
    </submittedName>
</protein>
<keyword evidence="1" id="KW-1133">Transmembrane helix</keyword>
<proteinExistence type="predicted"/>
<evidence type="ECO:0000313" key="2">
    <source>
        <dbReference type="EMBL" id="GAH33347.1"/>
    </source>
</evidence>
<feature type="transmembrane region" description="Helical" evidence="1">
    <location>
        <begin position="12"/>
        <end position="39"/>
    </location>
</feature>
<evidence type="ECO:0000256" key="1">
    <source>
        <dbReference type="SAM" id="Phobius"/>
    </source>
</evidence>
<reference evidence="2" key="1">
    <citation type="journal article" date="2014" name="Front. Microbiol.">
        <title>High frequency of phylogenetically diverse reductive dehalogenase-homologous genes in deep subseafloor sedimentary metagenomes.</title>
        <authorList>
            <person name="Kawai M."/>
            <person name="Futagami T."/>
            <person name="Toyoda A."/>
            <person name="Takaki Y."/>
            <person name="Nishi S."/>
            <person name="Hori S."/>
            <person name="Arai W."/>
            <person name="Tsubouchi T."/>
            <person name="Morono Y."/>
            <person name="Uchiyama I."/>
            <person name="Ito T."/>
            <person name="Fujiyama A."/>
            <person name="Inagaki F."/>
            <person name="Takami H."/>
        </authorList>
    </citation>
    <scope>NUCLEOTIDE SEQUENCE</scope>
    <source>
        <strain evidence="2">Expedition CK06-06</strain>
    </source>
</reference>
<name>X1EL81_9ZZZZ</name>
<dbReference type="EMBL" id="BARU01006532">
    <property type="protein sequence ID" value="GAH33347.1"/>
    <property type="molecule type" value="Genomic_DNA"/>
</dbReference>
<organism evidence="2">
    <name type="scientific">marine sediment metagenome</name>
    <dbReference type="NCBI Taxonomy" id="412755"/>
    <lineage>
        <taxon>unclassified sequences</taxon>
        <taxon>metagenomes</taxon>
        <taxon>ecological metagenomes</taxon>
    </lineage>
</organism>
<sequence>MKDKGSQAGWGFWLGWVLASTVGWSVGWMVGFVLGMIIMGEDNGINVLRS</sequence>